<name>A0A2W5VD97_9BACT</name>
<accession>A0A2W5VD97</accession>
<protein>
    <recommendedName>
        <fullName evidence="4">DUF2059 domain-containing protein</fullName>
    </recommendedName>
</protein>
<gene>
    <name evidence="2" type="ORF">DI536_11850</name>
</gene>
<evidence type="ECO:0000313" key="3">
    <source>
        <dbReference type="Proteomes" id="UP000249061"/>
    </source>
</evidence>
<dbReference type="EMBL" id="QFQP01000008">
    <property type="protein sequence ID" value="PZR14004.1"/>
    <property type="molecule type" value="Genomic_DNA"/>
</dbReference>
<organism evidence="2 3">
    <name type="scientific">Archangium gephyra</name>
    <dbReference type="NCBI Taxonomy" id="48"/>
    <lineage>
        <taxon>Bacteria</taxon>
        <taxon>Pseudomonadati</taxon>
        <taxon>Myxococcota</taxon>
        <taxon>Myxococcia</taxon>
        <taxon>Myxococcales</taxon>
        <taxon>Cystobacterineae</taxon>
        <taxon>Archangiaceae</taxon>
        <taxon>Archangium</taxon>
    </lineage>
</organism>
<reference evidence="2 3" key="1">
    <citation type="submission" date="2017-08" db="EMBL/GenBank/DDBJ databases">
        <title>Infants hospitalized years apart are colonized by the same room-sourced microbial strains.</title>
        <authorList>
            <person name="Brooks B."/>
            <person name="Olm M.R."/>
            <person name="Firek B.A."/>
            <person name="Baker R."/>
            <person name="Thomas B.C."/>
            <person name="Morowitz M.J."/>
            <person name="Banfield J.F."/>
        </authorList>
    </citation>
    <scope>NUCLEOTIDE SEQUENCE [LARGE SCALE GENOMIC DNA]</scope>
    <source>
        <strain evidence="2">S2_003_000_R2_14</strain>
    </source>
</reference>
<dbReference type="AlphaFoldDB" id="A0A2W5VD97"/>
<comment type="caution">
    <text evidence="2">The sequence shown here is derived from an EMBL/GenBank/DDBJ whole genome shotgun (WGS) entry which is preliminary data.</text>
</comment>
<dbReference type="Proteomes" id="UP000249061">
    <property type="component" value="Unassembled WGS sequence"/>
</dbReference>
<sequence>MTRLIALCVFLSLPAFAASKGDWFASLYTGEGVELRNDERIFTLFAVFNASGFDAGPVTRKDPVPRIVYHPVRSLVRSRVIGGDPEVKRAAETFFDAHPTALRKYLSYAVAADQPPFAAGAKAKDLQELKGLEAVLAKAWTAWKLEELMGTVQADYRRSLKTYLTVTDAPLTKARATLKIPESQEALIVVNLLDATDQVRAVEGENKEAIIIVGPSEKPNVEGVIREYARLTIEPAVARQVGKWAGGVAVLKEAQLAGATESTLQEYASSAISQAIALRATDANDAAFEAAASRGYFGIKDISRLFDEGKPLDTIVLDAMQKLETRRPAKK</sequence>
<feature type="chain" id="PRO_5016062765" description="DUF2059 domain-containing protein" evidence="1">
    <location>
        <begin position="18"/>
        <end position="331"/>
    </location>
</feature>
<proteinExistence type="predicted"/>
<evidence type="ECO:0008006" key="4">
    <source>
        <dbReference type="Google" id="ProtNLM"/>
    </source>
</evidence>
<evidence type="ECO:0000256" key="1">
    <source>
        <dbReference type="SAM" id="SignalP"/>
    </source>
</evidence>
<evidence type="ECO:0000313" key="2">
    <source>
        <dbReference type="EMBL" id="PZR14004.1"/>
    </source>
</evidence>
<feature type="signal peptide" evidence="1">
    <location>
        <begin position="1"/>
        <end position="17"/>
    </location>
</feature>
<keyword evidence="1" id="KW-0732">Signal</keyword>